<organism evidence="8 9">
    <name type="scientific">Altererythrobacter xiamenensis</name>
    <dbReference type="NCBI Taxonomy" id="1316679"/>
    <lineage>
        <taxon>Bacteria</taxon>
        <taxon>Pseudomonadati</taxon>
        <taxon>Pseudomonadota</taxon>
        <taxon>Alphaproteobacteria</taxon>
        <taxon>Sphingomonadales</taxon>
        <taxon>Erythrobacteraceae</taxon>
        <taxon>Altererythrobacter</taxon>
    </lineage>
</organism>
<dbReference type="AlphaFoldDB" id="A0A1Y6EDR6"/>
<dbReference type="InterPro" id="IPR000620">
    <property type="entry name" value="EamA_dom"/>
</dbReference>
<evidence type="ECO:0000256" key="1">
    <source>
        <dbReference type="ARBA" id="ARBA00004141"/>
    </source>
</evidence>
<comment type="subcellular location">
    <subcellularLocation>
        <location evidence="1">Membrane</location>
        <topology evidence="1">Multi-pass membrane protein</topology>
    </subcellularLocation>
</comment>
<feature type="transmembrane region" description="Helical" evidence="6">
    <location>
        <begin position="248"/>
        <end position="266"/>
    </location>
</feature>
<feature type="transmembrane region" description="Helical" evidence="6">
    <location>
        <begin position="166"/>
        <end position="187"/>
    </location>
</feature>
<keyword evidence="9" id="KW-1185">Reference proteome</keyword>
<keyword evidence="3 6" id="KW-0812">Transmembrane</keyword>
<evidence type="ECO:0000259" key="7">
    <source>
        <dbReference type="Pfam" id="PF00892"/>
    </source>
</evidence>
<dbReference type="Proteomes" id="UP000194420">
    <property type="component" value="Unassembled WGS sequence"/>
</dbReference>
<evidence type="ECO:0000256" key="4">
    <source>
        <dbReference type="ARBA" id="ARBA00022989"/>
    </source>
</evidence>
<keyword evidence="4 6" id="KW-1133">Transmembrane helix</keyword>
<reference evidence="9" key="1">
    <citation type="submission" date="2017-04" db="EMBL/GenBank/DDBJ databases">
        <authorList>
            <person name="Varghese N."/>
            <person name="Submissions S."/>
        </authorList>
    </citation>
    <scope>NUCLEOTIDE SEQUENCE [LARGE SCALE GENOMIC DNA]</scope>
</reference>
<evidence type="ECO:0000313" key="9">
    <source>
        <dbReference type="Proteomes" id="UP000194420"/>
    </source>
</evidence>
<feature type="transmembrane region" description="Helical" evidence="6">
    <location>
        <begin position="223"/>
        <end position="242"/>
    </location>
</feature>
<dbReference type="GO" id="GO:0016020">
    <property type="term" value="C:membrane"/>
    <property type="evidence" value="ECO:0007669"/>
    <property type="project" value="UniProtKB-SubCell"/>
</dbReference>
<dbReference type="SUPFAM" id="SSF103481">
    <property type="entry name" value="Multidrug resistance efflux transporter EmrE"/>
    <property type="match status" value="2"/>
</dbReference>
<evidence type="ECO:0000256" key="3">
    <source>
        <dbReference type="ARBA" id="ARBA00022692"/>
    </source>
</evidence>
<dbReference type="Pfam" id="PF00892">
    <property type="entry name" value="EamA"/>
    <property type="match status" value="2"/>
</dbReference>
<feature type="transmembrane region" description="Helical" evidence="6">
    <location>
        <begin position="193"/>
        <end position="211"/>
    </location>
</feature>
<evidence type="ECO:0000256" key="6">
    <source>
        <dbReference type="SAM" id="Phobius"/>
    </source>
</evidence>
<feature type="transmembrane region" description="Helical" evidence="6">
    <location>
        <begin position="109"/>
        <end position="128"/>
    </location>
</feature>
<proteinExistence type="inferred from homology"/>
<accession>A0A1Y6EDR6</accession>
<dbReference type="EMBL" id="FXWG01000001">
    <property type="protein sequence ID" value="SMQ60616.1"/>
    <property type="molecule type" value="Genomic_DNA"/>
</dbReference>
<evidence type="ECO:0000313" key="8">
    <source>
        <dbReference type="EMBL" id="SMQ60616.1"/>
    </source>
</evidence>
<protein>
    <submittedName>
        <fullName evidence="8">Uncharacterized membrane protein</fullName>
    </submittedName>
</protein>
<feature type="domain" description="EamA" evidence="7">
    <location>
        <begin position="135"/>
        <end position="264"/>
    </location>
</feature>
<dbReference type="PANTHER" id="PTHR22911:SF6">
    <property type="entry name" value="SOLUTE CARRIER FAMILY 35 MEMBER G1"/>
    <property type="match status" value="1"/>
</dbReference>
<feature type="transmembrane region" description="Helical" evidence="6">
    <location>
        <begin position="134"/>
        <end position="154"/>
    </location>
</feature>
<comment type="similarity">
    <text evidence="2">Belongs to the drug/metabolite transporter (DMT) superfamily. 10 TMS drug/metabolite exporter (DME) (TC 2.A.7.3) family.</text>
</comment>
<dbReference type="InterPro" id="IPR037185">
    <property type="entry name" value="EmrE-like"/>
</dbReference>
<name>A0A1Y6EDR6_9SPHN</name>
<dbReference type="PANTHER" id="PTHR22911">
    <property type="entry name" value="ACYL-MALONYL CONDENSING ENZYME-RELATED"/>
    <property type="match status" value="1"/>
</dbReference>
<gene>
    <name evidence="8" type="ORF">SAMN06297468_0447</name>
</gene>
<evidence type="ECO:0000256" key="2">
    <source>
        <dbReference type="ARBA" id="ARBA00009853"/>
    </source>
</evidence>
<feature type="transmembrane region" description="Helical" evidence="6">
    <location>
        <begin position="84"/>
        <end position="102"/>
    </location>
</feature>
<feature type="domain" description="EamA" evidence="7">
    <location>
        <begin position="2"/>
        <end position="124"/>
    </location>
</feature>
<feature type="transmembrane region" description="Helical" evidence="6">
    <location>
        <begin position="30"/>
        <end position="46"/>
    </location>
</feature>
<sequence>MVMLALMLALVKLASESGLALPEILFWRQLPTIMLIPMFLWWRGSVDRLKTKRLSQHGVRAFLGIFGMFLNFGAVTMLPLAEHTSINFTSVMWAVILSALLLHEKIGPWRWGAVALGFAGVIIIAQPGDGHLPLLGALTALGSAFMIALISIQIRDLAQTEDSVTIVFYFALFTTPLLALFLPFVSVEKTQEQWMWLIALGLSGLVGQILLTMALRYGQVASVIVMDYSSLIWAALLGFLLFDTLPPATTWLGAPLIVGAGILIAWREHRLALASKTMSPVSAEPS</sequence>
<keyword evidence="5 6" id="KW-0472">Membrane</keyword>
<evidence type="ECO:0000256" key="5">
    <source>
        <dbReference type="ARBA" id="ARBA00023136"/>
    </source>
</evidence>
<feature type="transmembrane region" description="Helical" evidence="6">
    <location>
        <begin position="58"/>
        <end position="78"/>
    </location>
</feature>